<dbReference type="EMBL" id="VBAI01000134">
    <property type="protein sequence ID" value="TMJ10066.1"/>
    <property type="molecule type" value="Genomic_DNA"/>
</dbReference>
<dbReference type="PANTHER" id="PTHR30572:SF4">
    <property type="entry name" value="ABC TRANSPORTER PERMEASE YTRF"/>
    <property type="match status" value="1"/>
</dbReference>
<sequence>MIGPIVRVALRAIRGNPLRAGLTMLGVIIGVGAVVAMVALGAGARAAVAARVQNLGSNLLIVVPSSVNVGGVQQGLGAAQNLMWDDALAIKDEVPQVEEVAAEFSRTAQVVYAGANTATSVVGVTTAYQDVRNHHVVQGVFFTDEDMQAQARLAVLGPNVVKDLFGSAEADPIGARIKINRSTYTVIGVLEVKSASGSSTSRDDVVLVPMTTAQKRLYGVTYVRQIDLKVRSSEELDDAEKAMTEVLRARHRILPKGANDFRVYNQADVLSAQLGVSQTMTMLLGGIAAVSLLVGGIGIMNIMLVSVTERTREIGLRKAVGATQADVLLQFLVEAVLLSVSGGVLGIVVGAVGAQLLSRTLGWATIMSVQAALLAFVFSVAVGVFFGYYPARRAASLHPIEALRYE</sequence>
<dbReference type="AlphaFoldDB" id="A0A537LPZ3"/>
<feature type="domain" description="ABC3 transporter permease C-terminal" evidence="8">
    <location>
        <begin position="287"/>
        <end position="399"/>
    </location>
</feature>
<feature type="transmembrane region" description="Helical" evidence="7">
    <location>
        <begin position="282"/>
        <end position="307"/>
    </location>
</feature>
<evidence type="ECO:0000256" key="2">
    <source>
        <dbReference type="ARBA" id="ARBA00022475"/>
    </source>
</evidence>
<evidence type="ECO:0000313" key="11">
    <source>
        <dbReference type="Proteomes" id="UP000315217"/>
    </source>
</evidence>
<comment type="subcellular location">
    <subcellularLocation>
        <location evidence="1">Cell membrane</location>
        <topology evidence="1">Multi-pass membrane protein</topology>
    </subcellularLocation>
</comment>
<keyword evidence="5 7" id="KW-0472">Membrane</keyword>
<comment type="caution">
    <text evidence="10">The sequence shown here is derived from an EMBL/GenBank/DDBJ whole genome shotgun (WGS) entry which is preliminary data.</text>
</comment>
<feature type="domain" description="MacB-like periplasmic core" evidence="9">
    <location>
        <begin position="21"/>
        <end position="245"/>
    </location>
</feature>
<reference evidence="10 11" key="1">
    <citation type="journal article" date="2019" name="Nat. Microbiol.">
        <title>Mediterranean grassland soil C-N compound turnover is dependent on rainfall and depth, and is mediated by genomically divergent microorganisms.</title>
        <authorList>
            <person name="Diamond S."/>
            <person name="Andeer P.F."/>
            <person name="Li Z."/>
            <person name="Crits-Christoph A."/>
            <person name="Burstein D."/>
            <person name="Anantharaman K."/>
            <person name="Lane K.R."/>
            <person name="Thomas B.C."/>
            <person name="Pan C."/>
            <person name="Northen T.R."/>
            <person name="Banfield J.F."/>
        </authorList>
    </citation>
    <scope>NUCLEOTIDE SEQUENCE [LARGE SCALE GENOMIC DNA]</scope>
    <source>
        <strain evidence="10">NP_1</strain>
    </source>
</reference>
<feature type="transmembrane region" description="Helical" evidence="7">
    <location>
        <begin position="363"/>
        <end position="389"/>
    </location>
</feature>
<feature type="transmembrane region" description="Helical" evidence="7">
    <location>
        <begin position="21"/>
        <end position="44"/>
    </location>
</feature>
<evidence type="ECO:0000313" key="10">
    <source>
        <dbReference type="EMBL" id="TMJ10066.1"/>
    </source>
</evidence>
<keyword evidence="2" id="KW-1003">Cell membrane</keyword>
<comment type="similarity">
    <text evidence="6">Belongs to the ABC-4 integral membrane protein family.</text>
</comment>
<proteinExistence type="inferred from homology"/>
<keyword evidence="3 7" id="KW-0812">Transmembrane</keyword>
<evidence type="ECO:0000256" key="6">
    <source>
        <dbReference type="ARBA" id="ARBA00038076"/>
    </source>
</evidence>
<dbReference type="Proteomes" id="UP000315217">
    <property type="component" value="Unassembled WGS sequence"/>
</dbReference>
<dbReference type="InterPro" id="IPR050250">
    <property type="entry name" value="Macrolide_Exporter_MacB"/>
</dbReference>
<keyword evidence="4 7" id="KW-1133">Transmembrane helix</keyword>
<organism evidence="10 11">
    <name type="scientific">Candidatus Segetimicrobium genomatis</name>
    <dbReference type="NCBI Taxonomy" id="2569760"/>
    <lineage>
        <taxon>Bacteria</taxon>
        <taxon>Bacillati</taxon>
        <taxon>Candidatus Sysuimicrobiota</taxon>
        <taxon>Candidatus Sysuimicrobiia</taxon>
        <taxon>Candidatus Sysuimicrobiales</taxon>
        <taxon>Candidatus Segetimicrobiaceae</taxon>
        <taxon>Candidatus Segetimicrobium</taxon>
    </lineage>
</organism>
<dbReference type="InterPro" id="IPR025857">
    <property type="entry name" value="MacB_PCD"/>
</dbReference>
<evidence type="ECO:0000256" key="4">
    <source>
        <dbReference type="ARBA" id="ARBA00022989"/>
    </source>
</evidence>
<dbReference type="GO" id="GO:0022857">
    <property type="term" value="F:transmembrane transporter activity"/>
    <property type="evidence" value="ECO:0007669"/>
    <property type="project" value="TreeGrafter"/>
</dbReference>
<evidence type="ECO:0000259" key="9">
    <source>
        <dbReference type="Pfam" id="PF12704"/>
    </source>
</evidence>
<evidence type="ECO:0000256" key="1">
    <source>
        <dbReference type="ARBA" id="ARBA00004651"/>
    </source>
</evidence>
<evidence type="ECO:0000256" key="3">
    <source>
        <dbReference type="ARBA" id="ARBA00022692"/>
    </source>
</evidence>
<evidence type="ECO:0000256" key="7">
    <source>
        <dbReference type="SAM" id="Phobius"/>
    </source>
</evidence>
<protein>
    <submittedName>
        <fullName evidence="10">FtsX-like permease family protein</fullName>
    </submittedName>
</protein>
<evidence type="ECO:0000259" key="8">
    <source>
        <dbReference type="Pfam" id="PF02687"/>
    </source>
</evidence>
<dbReference type="PANTHER" id="PTHR30572">
    <property type="entry name" value="MEMBRANE COMPONENT OF TRANSPORTER-RELATED"/>
    <property type="match status" value="1"/>
</dbReference>
<evidence type="ECO:0000256" key="5">
    <source>
        <dbReference type="ARBA" id="ARBA00023136"/>
    </source>
</evidence>
<accession>A0A537LPZ3</accession>
<dbReference type="GO" id="GO:0005886">
    <property type="term" value="C:plasma membrane"/>
    <property type="evidence" value="ECO:0007669"/>
    <property type="project" value="UniProtKB-SubCell"/>
</dbReference>
<dbReference type="Pfam" id="PF02687">
    <property type="entry name" value="FtsX"/>
    <property type="match status" value="1"/>
</dbReference>
<feature type="transmembrane region" description="Helical" evidence="7">
    <location>
        <begin position="328"/>
        <end position="357"/>
    </location>
</feature>
<dbReference type="Pfam" id="PF12704">
    <property type="entry name" value="MacB_PCD"/>
    <property type="match status" value="1"/>
</dbReference>
<dbReference type="InterPro" id="IPR003838">
    <property type="entry name" value="ABC3_permease_C"/>
</dbReference>
<name>A0A537LPZ3_9BACT</name>
<gene>
    <name evidence="10" type="ORF">E6G98_08025</name>
</gene>